<feature type="region of interest" description="Disordered" evidence="1">
    <location>
        <begin position="199"/>
        <end position="219"/>
    </location>
</feature>
<keyword evidence="3" id="KW-1185">Reference proteome</keyword>
<proteinExistence type="predicted"/>
<dbReference type="AlphaFoldDB" id="A0A9W9YCH1"/>
<dbReference type="EC" id="3.4.19.12" evidence="2"/>
<dbReference type="OrthoDB" id="289038at2759"/>
<dbReference type="GO" id="GO:0004843">
    <property type="term" value="F:cysteine-type deubiquitinase activity"/>
    <property type="evidence" value="ECO:0007669"/>
    <property type="project" value="UniProtKB-EC"/>
</dbReference>
<feature type="compositionally biased region" description="Low complexity" evidence="1">
    <location>
        <begin position="205"/>
        <end position="219"/>
    </location>
</feature>
<gene>
    <name evidence="2" type="primary">USP24_6</name>
    <name evidence="2" type="ORF">OS493_022213</name>
</gene>
<dbReference type="Proteomes" id="UP001163046">
    <property type="component" value="Unassembled WGS sequence"/>
</dbReference>
<protein>
    <submittedName>
        <fullName evidence="2">Ubiquitin carboxyl-terminal hydrolase 24</fullName>
        <ecNumber evidence="2">3.4.19.12</ecNumber>
    </submittedName>
</protein>
<accession>A0A9W9YCH1</accession>
<reference evidence="2" key="1">
    <citation type="submission" date="2023-01" db="EMBL/GenBank/DDBJ databases">
        <title>Genome assembly of the deep-sea coral Lophelia pertusa.</title>
        <authorList>
            <person name="Herrera S."/>
            <person name="Cordes E."/>
        </authorList>
    </citation>
    <scope>NUCLEOTIDE SEQUENCE</scope>
    <source>
        <strain evidence="2">USNM1676648</strain>
        <tissue evidence="2">Polyp</tissue>
    </source>
</reference>
<evidence type="ECO:0000313" key="2">
    <source>
        <dbReference type="EMBL" id="KAJ7330598.1"/>
    </source>
</evidence>
<sequence length="219" mass="24422">MPPQMEDAIFGANSDFYIREVSTAICDVMGTSQQIVNMFVHCSWCNEHFSVKVLQHIRALLATVSANDMKNLFSALLDLLMVEDPLQLLRIKCVADEQGDGVLAVIKTSNTADSRRAYQCIKFLVQLANKCPQAKDFLLQNSSRWQWAVQWLKRKMNEHYWAPHTSSSNEYSSSRTFQRTSSAADTLAEATALLTELEAKDGGEVSTSDDVVDESSASS</sequence>
<comment type="caution">
    <text evidence="2">The sequence shown here is derived from an EMBL/GenBank/DDBJ whole genome shotgun (WGS) entry which is preliminary data.</text>
</comment>
<evidence type="ECO:0000256" key="1">
    <source>
        <dbReference type="SAM" id="MobiDB-lite"/>
    </source>
</evidence>
<dbReference type="EMBL" id="MU827792">
    <property type="protein sequence ID" value="KAJ7330598.1"/>
    <property type="molecule type" value="Genomic_DNA"/>
</dbReference>
<name>A0A9W9YCH1_9CNID</name>
<evidence type="ECO:0000313" key="3">
    <source>
        <dbReference type="Proteomes" id="UP001163046"/>
    </source>
</evidence>
<keyword evidence="2" id="KW-0378">Hydrolase</keyword>
<organism evidence="2 3">
    <name type="scientific">Desmophyllum pertusum</name>
    <dbReference type="NCBI Taxonomy" id="174260"/>
    <lineage>
        <taxon>Eukaryota</taxon>
        <taxon>Metazoa</taxon>
        <taxon>Cnidaria</taxon>
        <taxon>Anthozoa</taxon>
        <taxon>Hexacorallia</taxon>
        <taxon>Scleractinia</taxon>
        <taxon>Caryophylliina</taxon>
        <taxon>Caryophylliidae</taxon>
        <taxon>Desmophyllum</taxon>
    </lineage>
</organism>